<dbReference type="AlphaFoldDB" id="A0AAU7ZFP9"/>
<reference evidence="3" key="1">
    <citation type="submission" date="2023-08" db="EMBL/GenBank/DDBJ databases">
        <authorList>
            <person name="Messyasz A."/>
            <person name="Mannisto M.K."/>
            <person name="Kerkhof L.J."/>
            <person name="Haggblom M."/>
        </authorList>
    </citation>
    <scope>NUCLEOTIDE SEQUENCE</scope>
    <source>
        <strain evidence="3">M8UP23</strain>
    </source>
</reference>
<evidence type="ECO:0000313" key="3">
    <source>
        <dbReference type="EMBL" id="XCB27357.1"/>
    </source>
</evidence>
<dbReference type="Pfam" id="PF07589">
    <property type="entry name" value="PEP-CTERM"/>
    <property type="match status" value="1"/>
</dbReference>
<accession>A0AAU7ZFP9</accession>
<keyword evidence="1" id="KW-0732">Signal</keyword>
<gene>
    <name evidence="3" type="ORF">RBB75_03330</name>
</gene>
<protein>
    <submittedName>
        <fullName evidence="3">PEP-CTERM sorting domain-containing protein</fullName>
    </submittedName>
</protein>
<dbReference type="RefSeq" id="WP_353069504.1">
    <property type="nucleotide sequence ID" value="NZ_CP132932.1"/>
</dbReference>
<sequence>MKLALLLSSLLAIPGIAAASPITYTLNNVFSTFSVSGTITTDGALGTLASSDITGYNLTVSNGTHTDTLTAANSLESIAGSGVTATSSGLFYDYVSGESHFTYDYLGFFGQDFTDLCFQSSGCFTFNGSAYESIFFPFGGGNPKQVQSGEVEIGSVATTPEPGSFVLLGTGLVGIAGIARRRFNIG</sequence>
<feature type="signal peptide" evidence="1">
    <location>
        <begin position="1"/>
        <end position="19"/>
    </location>
</feature>
<dbReference type="InterPro" id="IPR013424">
    <property type="entry name" value="Ice-binding_C"/>
</dbReference>
<dbReference type="KEGG" id="temp:RBB75_03330"/>
<dbReference type="NCBIfam" id="TIGR02595">
    <property type="entry name" value="PEP_CTERM"/>
    <property type="match status" value="1"/>
</dbReference>
<evidence type="ECO:0000259" key="2">
    <source>
        <dbReference type="Pfam" id="PF07589"/>
    </source>
</evidence>
<evidence type="ECO:0000256" key="1">
    <source>
        <dbReference type="SAM" id="SignalP"/>
    </source>
</evidence>
<dbReference type="EMBL" id="CP132932">
    <property type="protein sequence ID" value="XCB27357.1"/>
    <property type="molecule type" value="Genomic_DNA"/>
</dbReference>
<proteinExistence type="predicted"/>
<feature type="chain" id="PRO_5043403444" evidence="1">
    <location>
        <begin position="20"/>
        <end position="186"/>
    </location>
</feature>
<name>A0AAU7ZFP9_9BACT</name>
<feature type="domain" description="Ice-binding protein C-terminal" evidence="2">
    <location>
        <begin position="158"/>
        <end position="181"/>
    </location>
</feature>
<reference evidence="3" key="2">
    <citation type="journal article" date="2024" name="Environ. Microbiol.">
        <title>Genome analysis and description of Tunturibacter gen. nov. expands the diversity of Terriglobia in tundra soils.</title>
        <authorList>
            <person name="Messyasz A."/>
            <person name="Mannisto M.K."/>
            <person name="Kerkhof L.J."/>
            <person name="Haggblom M.M."/>
        </authorList>
    </citation>
    <scope>NUCLEOTIDE SEQUENCE</scope>
    <source>
        <strain evidence="3">M8UP23</strain>
    </source>
</reference>
<organism evidence="3">
    <name type="scientific">Tunturiibacter empetritectus</name>
    <dbReference type="NCBI Taxonomy" id="3069691"/>
    <lineage>
        <taxon>Bacteria</taxon>
        <taxon>Pseudomonadati</taxon>
        <taxon>Acidobacteriota</taxon>
        <taxon>Terriglobia</taxon>
        <taxon>Terriglobales</taxon>
        <taxon>Acidobacteriaceae</taxon>
        <taxon>Tunturiibacter</taxon>
    </lineage>
</organism>